<dbReference type="Proteomes" id="UP000243723">
    <property type="component" value="Unassembled WGS sequence"/>
</dbReference>
<gene>
    <name evidence="3" type="ORF">B9Z65_3196</name>
</gene>
<organism evidence="3 4">
    <name type="scientific">Elsinoe australis</name>
    <dbReference type="NCBI Taxonomy" id="40998"/>
    <lineage>
        <taxon>Eukaryota</taxon>
        <taxon>Fungi</taxon>
        <taxon>Dikarya</taxon>
        <taxon>Ascomycota</taxon>
        <taxon>Pezizomycotina</taxon>
        <taxon>Dothideomycetes</taxon>
        <taxon>Dothideomycetidae</taxon>
        <taxon>Myriangiales</taxon>
        <taxon>Elsinoaceae</taxon>
        <taxon>Elsinoe</taxon>
    </lineage>
</organism>
<feature type="coiled-coil region" evidence="1">
    <location>
        <begin position="55"/>
        <end position="82"/>
    </location>
</feature>
<dbReference type="OrthoDB" id="202825at2759"/>
<sequence>MTAPTVPIAAQIALARAVINSRPSDQSARDYILSLRRSITQKNDDANFSPQLCSERYWQSEAQRLQAELDALKLENQRLRMGTGQHTVDSNDPTDAQRYKKRFASSLQAPNKRLRVTSGFRDTDDKAVCPMRSAAEELTTCLGQLYFVQQRPHTTAKELEIQVCRASVAMKGVLSAVMHEDNSTPSSCTQPKSLHNDDDNIMTGIFRACARCFMALLQTYDQLDLLQATQSQMAKVVTHFAAFFDTGLEALTRLATEQANNDRLPLDSDGRAETRKDLKRSCTSRQDSINSDIETDLAQLMISTFSTLDPTKQHHAHLFEVFTFHLLTRLGAVTGVLAGVDSCMASGATITHEFGPTGKDEEDTRRRHAVRLGRHLLAILRTALSVAPRSFRIVSARARPAASQPQKRDDLPLYPRHNLNTTSLAKLQRTLVQATLGDTSPLDAAAEYLVRPALPDPVVTGSKAKSRKGGKNATDTEKSIMQELWDCLGWEILSYEGRLAEWLREEGASQSED</sequence>
<dbReference type="EMBL" id="NHZQ01000121">
    <property type="protein sequence ID" value="PSK51929.1"/>
    <property type="molecule type" value="Genomic_DNA"/>
</dbReference>
<dbReference type="GO" id="GO:0006310">
    <property type="term" value="P:DNA recombination"/>
    <property type="evidence" value="ECO:0007669"/>
    <property type="project" value="InterPro"/>
</dbReference>
<dbReference type="GO" id="GO:0042138">
    <property type="term" value="P:meiotic DNA double-strand break formation"/>
    <property type="evidence" value="ECO:0007669"/>
    <property type="project" value="InterPro"/>
</dbReference>
<evidence type="ECO:0000313" key="4">
    <source>
        <dbReference type="Proteomes" id="UP000243723"/>
    </source>
</evidence>
<evidence type="ECO:0000256" key="2">
    <source>
        <dbReference type="SAM" id="MobiDB-lite"/>
    </source>
</evidence>
<evidence type="ECO:0000256" key="1">
    <source>
        <dbReference type="SAM" id="Coils"/>
    </source>
</evidence>
<keyword evidence="4" id="KW-1185">Reference proteome</keyword>
<comment type="caution">
    <text evidence="3">The sequence shown here is derived from an EMBL/GenBank/DDBJ whole genome shotgun (WGS) entry which is preliminary data.</text>
</comment>
<dbReference type="AlphaFoldDB" id="A0A2P7ZUP3"/>
<keyword evidence="1" id="KW-0175">Coiled coil</keyword>
<accession>A0A2P7ZUP3</accession>
<feature type="compositionally biased region" description="Basic and acidic residues" evidence="2">
    <location>
        <begin position="264"/>
        <end position="280"/>
    </location>
</feature>
<proteinExistence type="predicted"/>
<evidence type="ECO:0000313" key="3">
    <source>
        <dbReference type="EMBL" id="PSK51929.1"/>
    </source>
</evidence>
<feature type="region of interest" description="Disordered" evidence="2">
    <location>
        <begin position="262"/>
        <end position="283"/>
    </location>
</feature>
<protein>
    <submittedName>
        <fullName evidence="3">Uncharacterized protein</fullName>
    </submittedName>
</protein>
<name>A0A2P7ZUP3_9PEZI</name>
<reference evidence="3 4" key="1">
    <citation type="submission" date="2017-05" db="EMBL/GenBank/DDBJ databases">
        <title>Draft genome sequence of Elsinoe australis.</title>
        <authorList>
            <person name="Cheng Q."/>
        </authorList>
    </citation>
    <scope>NUCLEOTIDE SEQUENCE [LARGE SCALE GENOMIC DNA]</scope>
    <source>
        <strain evidence="3 4">NL1</strain>
    </source>
</reference>